<dbReference type="OrthoDB" id="1729558at2759"/>
<dbReference type="Proteomes" id="UP000326396">
    <property type="component" value="Linkage Group LG4"/>
</dbReference>
<organism evidence="2 3">
    <name type="scientific">Mikania micrantha</name>
    <name type="common">bitter vine</name>
    <dbReference type="NCBI Taxonomy" id="192012"/>
    <lineage>
        <taxon>Eukaryota</taxon>
        <taxon>Viridiplantae</taxon>
        <taxon>Streptophyta</taxon>
        <taxon>Embryophyta</taxon>
        <taxon>Tracheophyta</taxon>
        <taxon>Spermatophyta</taxon>
        <taxon>Magnoliopsida</taxon>
        <taxon>eudicotyledons</taxon>
        <taxon>Gunneridae</taxon>
        <taxon>Pentapetalae</taxon>
        <taxon>asterids</taxon>
        <taxon>campanulids</taxon>
        <taxon>Asterales</taxon>
        <taxon>Asteraceae</taxon>
        <taxon>Asteroideae</taxon>
        <taxon>Heliantheae alliance</taxon>
        <taxon>Eupatorieae</taxon>
        <taxon>Mikania</taxon>
    </lineage>
</organism>
<dbReference type="AlphaFoldDB" id="A0A5N6N156"/>
<gene>
    <name evidence="2" type="ORF">E3N88_28611</name>
</gene>
<evidence type="ECO:0000259" key="1">
    <source>
        <dbReference type="Pfam" id="PF05699"/>
    </source>
</evidence>
<name>A0A5N6N156_9ASTR</name>
<evidence type="ECO:0000313" key="2">
    <source>
        <dbReference type="EMBL" id="KAD4180020.1"/>
    </source>
</evidence>
<dbReference type="InterPro" id="IPR008906">
    <property type="entry name" value="HATC_C_dom"/>
</dbReference>
<dbReference type="PANTHER" id="PTHR23272:SF190">
    <property type="entry name" value="ZINC FINGER, BED-TYPE-RELATED"/>
    <property type="match status" value="1"/>
</dbReference>
<feature type="domain" description="HAT C-terminal dimerisation" evidence="1">
    <location>
        <begin position="29"/>
        <end position="86"/>
    </location>
</feature>
<sequence length="138" mass="15543">MWTCDRDDEMMMWAYMDYVPGLVPDKDTCKEDQFPILAAMARDLLSVQASTVALESAFSVSGRVISLRRTRLTPPAVEMSICLKDHLDAAERVPDKSPLEGEIDYESELLQEEVEAGLSEGITDEEEATYYQVISEEN</sequence>
<protein>
    <recommendedName>
        <fullName evidence="1">HAT C-terminal dimerisation domain-containing protein</fullName>
    </recommendedName>
</protein>
<accession>A0A5N6N156</accession>
<dbReference type="SUPFAM" id="SSF53098">
    <property type="entry name" value="Ribonuclease H-like"/>
    <property type="match status" value="1"/>
</dbReference>
<dbReference type="EMBL" id="SZYD01000014">
    <property type="protein sequence ID" value="KAD4180020.1"/>
    <property type="molecule type" value="Genomic_DNA"/>
</dbReference>
<evidence type="ECO:0000313" key="3">
    <source>
        <dbReference type="Proteomes" id="UP000326396"/>
    </source>
</evidence>
<keyword evidence="3" id="KW-1185">Reference proteome</keyword>
<comment type="caution">
    <text evidence="2">The sequence shown here is derived from an EMBL/GenBank/DDBJ whole genome shotgun (WGS) entry which is preliminary data.</text>
</comment>
<dbReference type="PANTHER" id="PTHR23272">
    <property type="entry name" value="BED FINGER-RELATED"/>
    <property type="match status" value="1"/>
</dbReference>
<reference evidence="2 3" key="1">
    <citation type="submission" date="2019-05" db="EMBL/GenBank/DDBJ databases">
        <title>Mikania micrantha, genome provides insights into the molecular mechanism of rapid growth.</title>
        <authorList>
            <person name="Liu B."/>
        </authorList>
    </citation>
    <scope>NUCLEOTIDE SEQUENCE [LARGE SCALE GENOMIC DNA]</scope>
    <source>
        <strain evidence="2">NLD-2019</strain>
        <tissue evidence="2">Leaf</tissue>
    </source>
</reference>
<dbReference type="InterPro" id="IPR012337">
    <property type="entry name" value="RNaseH-like_sf"/>
</dbReference>
<proteinExistence type="predicted"/>
<dbReference type="Pfam" id="PF05699">
    <property type="entry name" value="Dimer_Tnp_hAT"/>
    <property type="match status" value="1"/>
</dbReference>
<dbReference type="GO" id="GO:0046983">
    <property type="term" value="F:protein dimerization activity"/>
    <property type="evidence" value="ECO:0007669"/>
    <property type="project" value="InterPro"/>
</dbReference>